<dbReference type="AlphaFoldDB" id="K0SVJ7"/>
<gene>
    <name evidence="1" type="ORF">THAOC_14176</name>
</gene>
<evidence type="ECO:0008006" key="3">
    <source>
        <dbReference type="Google" id="ProtNLM"/>
    </source>
</evidence>
<accession>K0SVJ7</accession>
<dbReference type="EMBL" id="AGNL01016543">
    <property type="protein sequence ID" value="EJK65026.1"/>
    <property type="molecule type" value="Genomic_DNA"/>
</dbReference>
<protein>
    <recommendedName>
        <fullName evidence="3">Peroxin-7</fullName>
    </recommendedName>
</protein>
<name>K0SVJ7_THAOC</name>
<dbReference type="Proteomes" id="UP000266841">
    <property type="component" value="Unassembled WGS sequence"/>
</dbReference>
<comment type="caution">
    <text evidence="1">The sequence shown here is derived from an EMBL/GenBank/DDBJ whole genome shotgun (WGS) entry which is preliminary data.</text>
</comment>
<reference evidence="1 2" key="1">
    <citation type="journal article" date="2012" name="Genome Biol.">
        <title>Genome and low-iron response of an oceanic diatom adapted to chronic iron limitation.</title>
        <authorList>
            <person name="Lommer M."/>
            <person name="Specht M."/>
            <person name="Roy A.S."/>
            <person name="Kraemer L."/>
            <person name="Andreson R."/>
            <person name="Gutowska M.A."/>
            <person name="Wolf J."/>
            <person name="Bergner S.V."/>
            <person name="Schilhabel M.B."/>
            <person name="Klostermeier U.C."/>
            <person name="Beiko R.G."/>
            <person name="Rosenstiel P."/>
            <person name="Hippler M."/>
            <person name="Laroche J."/>
        </authorList>
    </citation>
    <scope>NUCLEOTIDE SEQUENCE [LARGE SCALE GENOMIC DNA]</scope>
    <source>
        <strain evidence="1 2">CCMP1005</strain>
    </source>
</reference>
<sequence length="51" mass="5287">KAGGWQQRGADAAGEAADEAVARPAAIRASFDGAIMVWDIRLALMQLGGVF</sequence>
<feature type="non-terminal residue" evidence="1">
    <location>
        <position position="1"/>
    </location>
</feature>
<keyword evidence="2" id="KW-1185">Reference proteome</keyword>
<organism evidence="1 2">
    <name type="scientific">Thalassiosira oceanica</name>
    <name type="common">Marine diatom</name>
    <dbReference type="NCBI Taxonomy" id="159749"/>
    <lineage>
        <taxon>Eukaryota</taxon>
        <taxon>Sar</taxon>
        <taxon>Stramenopiles</taxon>
        <taxon>Ochrophyta</taxon>
        <taxon>Bacillariophyta</taxon>
        <taxon>Coscinodiscophyceae</taxon>
        <taxon>Thalassiosirophycidae</taxon>
        <taxon>Thalassiosirales</taxon>
        <taxon>Thalassiosiraceae</taxon>
        <taxon>Thalassiosira</taxon>
    </lineage>
</organism>
<evidence type="ECO:0000313" key="2">
    <source>
        <dbReference type="Proteomes" id="UP000266841"/>
    </source>
</evidence>
<evidence type="ECO:0000313" key="1">
    <source>
        <dbReference type="EMBL" id="EJK65026.1"/>
    </source>
</evidence>
<proteinExistence type="predicted"/>